<feature type="binding site" evidence="3">
    <location>
        <position position="351"/>
    </location>
    <ligand>
        <name>CTP</name>
        <dbReference type="ChEBI" id="CHEBI:37563"/>
    </ligand>
</feature>
<keyword evidence="3" id="KW-0511">Multifunctional enzyme</keyword>
<feature type="binding site" evidence="3">
    <location>
        <position position="347"/>
    </location>
    <ligand>
        <name>CTP</name>
        <dbReference type="ChEBI" id="CHEBI:37563"/>
    </ligand>
</feature>
<dbReference type="EC" id="6.3.2.5" evidence="3"/>
<evidence type="ECO:0000259" key="6">
    <source>
        <dbReference type="Pfam" id="PF04127"/>
    </source>
</evidence>
<proteinExistence type="inferred from homology"/>
<dbReference type="SUPFAM" id="SSF52507">
    <property type="entry name" value="Homo-oligomeric flavin-containing Cys decarboxylases, HFCD"/>
    <property type="match status" value="1"/>
</dbReference>
<accession>Q83MW7</accession>
<keyword evidence="3 4" id="KW-0288">FMN</keyword>
<dbReference type="InterPro" id="IPR003382">
    <property type="entry name" value="Flavoprotein"/>
</dbReference>
<keyword evidence="2 3" id="KW-0456">Lyase</keyword>
<dbReference type="UniPathway" id="UPA00241">
    <property type="reaction ID" value="UER00353"/>
</dbReference>
<protein>
    <recommendedName>
        <fullName evidence="3">Coenzyme A biosynthesis bifunctional protein CoaBC</fullName>
    </recommendedName>
    <alternativeName>
        <fullName evidence="3">DNA/pantothenate metabolism flavoprotein</fullName>
    </alternativeName>
    <alternativeName>
        <fullName evidence="3">Phosphopantothenoylcysteine synthetase/decarboxylase</fullName>
        <shortName evidence="3">PPCS-PPCDC</shortName>
    </alternativeName>
    <domain>
        <recommendedName>
            <fullName evidence="3">Phosphopantothenoylcysteine decarboxylase</fullName>
            <shortName evidence="3">PPC decarboxylase</shortName>
            <shortName evidence="3">PPC-DC</shortName>
            <ecNumber evidence="3">4.1.1.36</ecNumber>
        </recommendedName>
        <alternativeName>
            <fullName evidence="3">CoaC</fullName>
        </alternativeName>
    </domain>
    <domain>
        <recommendedName>
            <fullName evidence="3">Phosphopantothenate--cysteine ligase</fullName>
            <ecNumber evidence="3">6.3.2.5</ecNumber>
        </recommendedName>
        <alternativeName>
            <fullName evidence="3">CoaB</fullName>
        </alternativeName>
        <alternativeName>
            <fullName evidence="3">Phosphopantothenoylcysteine synthetase</fullName>
            <shortName evidence="3">PPC synthetase</shortName>
            <shortName evidence="3">PPC-S</shortName>
        </alternativeName>
    </domain>
</protein>
<feature type="binding site" evidence="3">
    <location>
        <position position="329"/>
    </location>
    <ligand>
        <name>CTP</name>
        <dbReference type="ChEBI" id="CHEBI:37563"/>
    </ligand>
</feature>
<dbReference type="InterPro" id="IPR035929">
    <property type="entry name" value="CoaB-like_sf"/>
</dbReference>
<dbReference type="EMBL" id="AE014184">
    <property type="protein sequence ID" value="AAO44458.1"/>
    <property type="molecule type" value="Genomic_DNA"/>
</dbReference>
<dbReference type="Gene3D" id="3.40.50.10300">
    <property type="entry name" value="CoaB-like"/>
    <property type="match status" value="1"/>
</dbReference>
<evidence type="ECO:0000256" key="2">
    <source>
        <dbReference type="ARBA" id="ARBA00023239"/>
    </source>
</evidence>
<dbReference type="Pfam" id="PF04127">
    <property type="entry name" value="DFP"/>
    <property type="match status" value="1"/>
</dbReference>
<keyword evidence="1 3" id="KW-0210">Decarboxylase</keyword>
<comment type="function">
    <text evidence="3">Catalyzes two sequential steps in the biosynthesis of coenzyme A. In the first step cysteine is conjugated to 4'-phosphopantothenate to form 4-phosphopantothenoylcysteine. In the second step the latter compound is decarboxylated to form 4'-phosphopantotheine.</text>
</comment>
<keyword evidence="8" id="KW-1185">Reference proteome</keyword>
<dbReference type="Pfam" id="PF02441">
    <property type="entry name" value="Flavoprotein"/>
    <property type="match status" value="1"/>
</dbReference>
<evidence type="ECO:0000256" key="3">
    <source>
        <dbReference type="HAMAP-Rule" id="MF_02225"/>
    </source>
</evidence>
<gene>
    <name evidence="7" type="primary">dfp</name>
    <name evidence="3" type="synonym">coaBC</name>
    <name evidence="7" type="ordered locus">TWT_361</name>
</gene>
<dbReference type="GO" id="GO:0071513">
    <property type="term" value="C:phosphopantothenoylcysteine decarboxylase complex"/>
    <property type="evidence" value="ECO:0007669"/>
    <property type="project" value="TreeGrafter"/>
</dbReference>
<dbReference type="HAMAP" id="MF_02225">
    <property type="entry name" value="CoaBC"/>
    <property type="match status" value="1"/>
</dbReference>
<evidence type="ECO:0000256" key="1">
    <source>
        <dbReference type="ARBA" id="ARBA00022793"/>
    </source>
</evidence>
<keyword evidence="3 4" id="KW-0285">Flavoprotein</keyword>
<comment type="similarity">
    <text evidence="3 4">In the C-terminal section; belongs to the PPC synthetase family.</text>
</comment>
<dbReference type="eggNOG" id="COG0452">
    <property type="taxonomic scope" value="Bacteria"/>
</dbReference>
<comment type="cofactor">
    <cofactor evidence="3">
        <name>Mg(2+)</name>
        <dbReference type="ChEBI" id="CHEBI:18420"/>
    </cofactor>
</comment>
<dbReference type="AlphaFoldDB" id="Q83MW7"/>
<dbReference type="SUPFAM" id="SSF102645">
    <property type="entry name" value="CoaB-like"/>
    <property type="match status" value="1"/>
</dbReference>
<dbReference type="InterPro" id="IPR036551">
    <property type="entry name" value="Flavin_trans-like"/>
</dbReference>
<dbReference type="GO" id="GO:0046872">
    <property type="term" value="F:metal ion binding"/>
    <property type="evidence" value="ECO:0007669"/>
    <property type="project" value="UniProtKB-KW"/>
</dbReference>
<comment type="caution">
    <text evidence="3">Lacks conserved residue(s) required for the propagation of feature annotation.</text>
</comment>
<evidence type="ECO:0000313" key="7">
    <source>
        <dbReference type="EMBL" id="AAO44458.1"/>
    </source>
</evidence>
<feature type="region of interest" description="Phosphopantothenate--cysteine ligase" evidence="3">
    <location>
        <begin position="196"/>
        <end position="417"/>
    </location>
</feature>
<reference evidence="7 8" key="1">
    <citation type="journal article" date="2003" name="Genome Res.">
        <title>Tropheryma whipplei twist: a human pathogenic Actinobacteria with a reduced genome.</title>
        <authorList>
            <person name="Raoult D."/>
            <person name="Ogata H."/>
            <person name="Audic S."/>
            <person name="Robert C."/>
            <person name="Suhre K."/>
            <person name="Drancourt M."/>
            <person name="Claverie J.-M."/>
        </authorList>
    </citation>
    <scope>NUCLEOTIDE SEQUENCE [LARGE SCALE GENOMIC DNA]</scope>
    <source>
        <strain evidence="7 8">Twist</strain>
    </source>
</reference>
<dbReference type="KEGG" id="twh:TWT_361"/>
<dbReference type="HOGENOM" id="CLU_033319_0_1_11"/>
<dbReference type="OrthoDB" id="9802554at2"/>
<dbReference type="STRING" id="203267.TWT_361"/>
<feature type="domain" description="DNA/pantothenate metabolism flavoprotein C-terminal" evidence="6">
    <location>
        <begin position="191"/>
        <end position="402"/>
    </location>
</feature>
<comment type="catalytic activity">
    <reaction evidence="3 4">
        <text>(R)-4'-phosphopantothenate + L-cysteine + CTP = N-[(R)-4-phosphopantothenoyl]-L-cysteine + CMP + diphosphate + H(+)</text>
        <dbReference type="Rhea" id="RHEA:19397"/>
        <dbReference type="ChEBI" id="CHEBI:10986"/>
        <dbReference type="ChEBI" id="CHEBI:15378"/>
        <dbReference type="ChEBI" id="CHEBI:33019"/>
        <dbReference type="ChEBI" id="CHEBI:35235"/>
        <dbReference type="ChEBI" id="CHEBI:37563"/>
        <dbReference type="ChEBI" id="CHEBI:59458"/>
        <dbReference type="ChEBI" id="CHEBI:60377"/>
        <dbReference type="EC" id="6.3.2.5"/>
    </reaction>
</comment>
<name>Q83MW7_TROWT</name>
<comment type="cofactor">
    <cofactor evidence="3">
        <name>FMN</name>
        <dbReference type="ChEBI" id="CHEBI:58210"/>
    </cofactor>
    <text evidence="3">Binds 1 FMN per subunit.</text>
</comment>
<dbReference type="PANTHER" id="PTHR14359">
    <property type="entry name" value="HOMO-OLIGOMERIC FLAVIN CONTAINING CYS DECARBOXYLASE FAMILY"/>
    <property type="match status" value="1"/>
</dbReference>
<dbReference type="EC" id="4.1.1.36" evidence="3"/>
<sequence>MMQNAIGRIFLGVCGSISAYKSVYLARLFVKEGYDVRVGFTNGASQFVAGEPFRVFTGHHVLNFPCDDQSHIDISQSHIDISRWADAIVVAPATANILAAARAGLASDIVTQTILSSHAPVLFVPSMHTAMWENPATRDNVNCLLERGYHVLGPVTGDLSSGDWGIGRMVDPCEIVQYVSRSLLNHQTGKLSGKKFLITAGGTRQPIDPVRYIGNRSSGKQAIAIAKEAQKRSAEVILIAANVEAVTLPTGMRVITVVTAEEMRKALSDNIDTSDVVIMAAAVSDFQPREVASQKIKSNDGWTLQLISTDDLLRELASNKSRPRVLVGFSAETEESANFRIDIARQKLLSKGCDYMVVNQVGFDVGFDVSDNEVSLIDDKQVFFTARGSKDYIAKRILDFLSERVIVTYIDPLDRSL</sequence>
<dbReference type="Gene3D" id="3.40.50.1950">
    <property type="entry name" value="Flavin prenyltransferase-like"/>
    <property type="match status" value="1"/>
</dbReference>
<dbReference type="InterPro" id="IPR005252">
    <property type="entry name" value="CoaBC"/>
</dbReference>
<comment type="pathway">
    <text evidence="3 4">Cofactor biosynthesis; coenzyme A biosynthesis; CoA from (R)-pantothenate: step 3/5.</text>
</comment>
<organism evidence="7 8">
    <name type="scientific">Tropheryma whipplei (strain Twist)</name>
    <name type="common">Whipple's bacillus</name>
    <dbReference type="NCBI Taxonomy" id="203267"/>
    <lineage>
        <taxon>Bacteria</taxon>
        <taxon>Bacillati</taxon>
        <taxon>Actinomycetota</taxon>
        <taxon>Actinomycetes</taxon>
        <taxon>Micrococcales</taxon>
        <taxon>Tropherymataceae</taxon>
        <taxon>Tropheryma</taxon>
    </lineage>
</organism>
<comment type="similarity">
    <text evidence="3 4">In the N-terminal section; belongs to the HFCD (homo-oligomeric flavin containing Cys decarboxylase) superfamily.</text>
</comment>
<feature type="binding site" evidence="3">
    <location>
        <position position="295"/>
    </location>
    <ligand>
        <name>CTP</name>
        <dbReference type="ChEBI" id="CHEBI:37563"/>
    </ligand>
</feature>
<comment type="pathway">
    <text evidence="3 4">Cofactor biosynthesis; coenzyme A biosynthesis; CoA from (R)-pantothenate: step 2/5.</text>
</comment>
<dbReference type="InterPro" id="IPR007085">
    <property type="entry name" value="DNA/pantothenate-metab_flavo_C"/>
</dbReference>
<dbReference type="NCBIfam" id="TIGR00521">
    <property type="entry name" value="coaBC_dfp"/>
    <property type="match status" value="1"/>
</dbReference>
<dbReference type="GO" id="GO:0015941">
    <property type="term" value="P:pantothenate catabolic process"/>
    <property type="evidence" value="ECO:0007669"/>
    <property type="project" value="InterPro"/>
</dbReference>
<keyword evidence="3" id="KW-0460">Magnesium</keyword>
<dbReference type="Proteomes" id="UP000002200">
    <property type="component" value="Chromosome"/>
</dbReference>
<comment type="catalytic activity">
    <reaction evidence="3 4">
        <text>N-[(R)-4-phosphopantothenoyl]-L-cysteine + H(+) = (R)-4'-phosphopantetheine + CO2</text>
        <dbReference type="Rhea" id="RHEA:16793"/>
        <dbReference type="ChEBI" id="CHEBI:15378"/>
        <dbReference type="ChEBI" id="CHEBI:16526"/>
        <dbReference type="ChEBI" id="CHEBI:59458"/>
        <dbReference type="ChEBI" id="CHEBI:61723"/>
        <dbReference type="EC" id="4.1.1.36"/>
    </reaction>
</comment>
<keyword evidence="3 4" id="KW-0436">Ligase</keyword>
<keyword evidence="3" id="KW-0479">Metal-binding</keyword>
<dbReference type="PANTHER" id="PTHR14359:SF6">
    <property type="entry name" value="PHOSPHOPANTOTHENOYLCYSTEINE DECARBOXYLASE"/>
    <property type="match status" value="1"/>
</dbReference>
<feature type="domain" description="Flavoprotein" evidence="5">
    <location>
        <begin position="8"/>
        <end position="180"/>
    </location>
</feature>
<dbReference type="GO" id="GO:0015937">
    <property type="term" value="P:coenzyme A biosynthetic process"/>
    <property type="evidence" value="ECO:0007669"/>
    <property type="project" value="UniProtKB-UniRule"/>
</dbReference>
<evidence type="ECO:0000259" key="5">
    <source>
        <dbReference type="Pfam" id="PF02441"/>
    </source>
</evidence>
<feature type="region of interest" description="Phosphopantothenoylcysteine decarboxylase" evidence="3">
    <location>
        <begin position="1"/>
        <end position="195"/>
    </location>
</feature>
<evidence type="ECO:0000256" key="4">
    <source>
        <dbReference type="RuleBase" id="RU364078"/>
    </source>
</evidence>
<dbReference type="GO" id="GO:0004633">
    <property type="term" value="F:phosphopantothenoylcysteine decarboxylase activity"/>
    <property type="evidence" value="ECO:0007669"/>
    <property type="project" value="UniProtKB-UniRule"/>
</dbReference>
<dbReference type="GO" id="GO:0010181">
    <property type="term" value="F:FMN binding"/>
    <property type="evidence" value="ECO:0007669"/>
    <property type="project" value="UniProtKB-UniRule"/>
</dbReference>
<comment type="function">
    <text evidence="4">Catalyzes two steps in the biosynthesis of coenzyme A. In the first step cysteine is conjugated to 4'-phosphopantothenate to form 4-phosphopantothenoylcysteine, in the latter compound is decarboxylated to form 4'-phosphopantotheine.</text>
</comment>
<dbReference type="GO" id="GO:0004632">
    <property type="term" value="F:phosphopantothenate--cysteine ligase activity"/>
    <property type="evidence" value="ECO:0007669"/>
    <property type="project" value="UniProtKB-UniRule"/>
</dbReference>
<evidence type="ECO:0000313" key="8">
    <source>
        <dbReference type="Proteomes" id="UP000002200"/>
    </source>
</evidence>
<feature type="binding site" evidence="3">
    <location>
        <position position="285"/>
    </location>
    <ligand>
        <name>CTP</name>
        <dbReference type="ChEBI" id="CHEBI:37563"/>
    </ligand>
</feature>